<dbReference type="InterPro" id="IPR008271">
    <property type="entry name" value="Ser/Thr_kinase_AS"/>
</dbReference>
<dbReference type="InterPro" id="IPR050121">
    <property type="entry name" value="Cytochrome_P450_monoxygenase"/>
</dbReference>
<keyword evidence="5" id="KW-0560">Oxidoreductase</keyword>
<dbReference type="GO" id="GO:0020037">
    <property type="term" value="F:heme binding"/>
    <property type="evidence" value="ECO:0007669"/>
    <property type="project" value="InterPro"/>
</dbReference>
<dbReference type="InterPro" id="IPR036396">
    <property type="entry name" value="Cyt_P450_sf"/>
</dbReference>
<evidence type="ECO:0000313" key="11">
    <source>
        <dbReference type="Proteomes" id="UP000596902"/>
    </source>
</evidence>
<evidence type="ECO:0000256" key="2">
    <source>
        <dbReference type="ARBA" id="ARBA00004685"/>
    </source>
</evidence>
<dbReference type="InterPro" id="IPR002401">
    <property type="entry name" value="Cyt_P450_E_grp-I"/>
</dbReference>
<evidence type="ECO:0000259" key="9">
    <source>
        <dbReference type="PROSITE" id="PS50011"/>
    </source>
</evidence>
<dbReference type="PRINTS" id="PR00463">
    <property type="entry name" value="EP450I"/>
</dbReference>
<dbReference type="InterPro" id="IPR001128">
    <property type="entry name" value="Cyt_P450"/>
</dbReference>
<keyword evidence="8" id="KW-0472">Membrane</keyword>
<reference evidence="10" key="2">
    <citation type="submission" date="2020-08" db="EMBL/GenBank/DDBJ databases">
        <title>Draft Genome Sequence of Cumin Blight Pathogen Alternaria burnsii.</title>
        <authorList>
            <person name="Feng Z."/>
        </authorList>
    </citation>
    <scope>NUCLEOTIDE SEQUENCE</scope>
    <source>
        <strain evidence="10">CBS107.38</strain>
    </source>
</reference>
<dbReference type="GO" id="GO:0004497">
    <property type="term" value="F:monooxygenase activity"/>
    <property type="evidence" value="ECO:0007669"/>
    <property type="project" value="UniProtKB-KW"/>
</dbReference>
<dbReference type="EMBL" id="JAAABM010000003">
    <property type="protein sequence ID" value="KAF7678930.1"/>
    <property type="molecule type" value="Genomic_DNA"/>
</dbReference>
<dbReference type="AlphaFoldDB" id="A0A8H7B952"/>
<dbReference type="Gene3D" id="1.10.630.10">
    <property type="entry name" value="Cytochrome P450"/>
    <property type="match status" value="1"/>
</dbReference>
<dbReference type="Gene3D" id="3.30.200.20">
    <property type="entry name" value="Phosphorylase Kinase, domain 1"/>
    <property type="match status" value="1"/>
</dbReference>
<evidence type="ECO:0000256" key="5">
    <source>
        <dbReference type="ARBA" id="ARBA00023002"/>
    </source>
</evidence>
<dbReference type="PANTHER" id="PTHR24305:SF157">
    <property type="entry name" value="N-ACETYLTRYPTOPHAN 6-HYDROXYLASE IVOC-RELATED"/>
    <property type="match status" value="1"/>
</dbReference>
<keyword evidence="8" id="KW-0812">Transmembrane</keyword>
<dbReference type="PROSITE" id="PS00108">
    <property type="entry name" value="PROTEIN_KINASE_ST"/>
    <property type="match status" value="1"/>
</dbReference>
<comment type="similarity">
    <text evidence="3">Belongs to the cytochrome P450 family.</text>
</comment>
<organism evidence="10 11">
    <name type="scientific">Alternaria burnsii</name>
    <dbReference type="NCBI Taxonomy" id="1187904"/>
    <lineage>
        <taxon>Eukaryota</taxon>
        <taxon>Fungi</taxon>
        <taxon>Dikarya</taxon>
        <taxon>Ascomycota</taxon>
        <taxon>Pezizomycotina</taxon>
        <taxon>Dothideomycetes</taxon>
        <taxon>Pleosporomycetidae</taxon>
        <taxon>Pleosporales</taxon>
        <taxon>Pleosporineae</taxon>
        <taxon>Pleosporaceae</taxon>
        <taxon>Alternaria</taxon>
        <taxon>Alternaria sect. Alternaria</taxon>
    </lineage>
</organism>
<dbReference type="Proteomes" id="UP000596902">
    <property type="component" value="Unassembled WGS sequence"/>
</dbReference>
<dbReference type="GO" id="GO:0016705">
    <property type="term" value="F:oxidoreductase activity, acting on paired donors, with incorporation or reduction of molecular oxygen"/>
    <property type="evidence" value="ECO:0007669"/>
    <property type="project" value="InterPro"/>
</dbReference>
<keyword evidence="6" id="KW-0408">Iron</keyword>
<keyword evidence="11" id="KW-1185">Reference proteome</keyword>
<keyword evidence="4" id="KW-0479">Metal-binding</keyword>
<keyword evidence="8" id="KW-1133">Transmembrane helix</keyword>
<name>A0A8H7B952_9PLEO</name>
<comment type="caution">
    <text evidence="10">The sequence shown here is derived from an EMBL/GenBank/DDBJ whole genome shotgun (WGS) entry which is preliminary data.</text>
</comment>
<dbReference type="RefSeq" id="XP_038789003.1">
    <property type="nucleotide sequence ID" value="XM_038927725.1"/>
</dbReference>
<dbReference type="PANTHER" id="PTHR24305">
    <property type="entry name" value="CYTOCHROME P450"/>
    <property type="match status" value="1"/>
</dbReference>
<dbReference type="GeneID" id="62200903"/>
<proteinExistence type="inferred from homology"/>
<dbReference type="CDD" id="cd00180">
    <property type="entry name" value="PKc"/>
    <property type="match status" value="1"/>
</dbReference>
<evidence type="ECO:0000256" key="3">
    <source>
        <dbReference type="ARBA" id="ARBA00010617"/>
    </source>
</evidence>
<dbReference type="PROSITE" id="PS50011">
    <property type="entry name" value="PROTEIN_KINASE_DOM"/>
    <property type="match status" value="1"/>
</dbReference>
<evidence type="ECO:0000256" key="6">
    <source>
        <dbReference type="ARBA" id="ARBA00023004"/>
    </source>
</evidence>
<dbReference type="SMART" id="SM00220">
    <property type="entry name" value="S_TKc"/>
    <property type="match status" value="1"/>
</dbReference>
<comment type="pathway">
    <text evidence="2">Mycotoxin biosynthesis.</text>
</comment>
<dbReference type="GO" id="GO:0005524">
    <property type="term" value="F:ATP binding"/>
    <property type="evidence" value="ECO:0007669"/>
    <property type="project" value="InterPro"/>
</dbReference>
<gene>
    <name evidence="10" type="ORF">GT037_002678</name>
</gene>
<dbReference type="SUPFAM" id="SSF53474">
    <property type="entry name" value="alpha/beta-Hydrolases"/>
    <property type="match status" value="1"/>
</dbReference>
<accession>A0A8H7B952</accession>
<sequence>MSVSNHSTLALPLPSGPSNITEQRPCEIIDGVPVDWSGHGTSHVDYNKSDVLPLRQGKFLGHGMHGGVYETSCDGVKLAWKRKYCRRKIGERERREIEVIKKLSHRHIVRLMGTYTHGPFLGLLLWPVATCDLADLLEDVDWLEKRHKLQTGMPLEPPEDWMEQKADREARLQALGIPIGGSITLTRDSAVVLLKGAIGCIASAVAYIHESDIKHKDLKPSNILLSRNGLWLTDFGTATDFSVLTTSVTDNGERGTPKYFAPEVARFEPSGRAADVFSMGCIFFEIMIVCTGHTLDLSTELRQSNDKSFQSNLDTVEFWFFEENWLEPDETVCIDEYLLVLAKSNFYSRRILYSTPYEIYTFKSTFASTMDHLSELFRQIGLKMVVASLFCIWLLYWLAIGIYRVYFHPLSKIPGPKLAAFTFWYEFYYEIYPHRFQYLWKIKQLHEEYGPIIRINPLQVHIHDADYFDTIYASGVNHKRDRCSWSHHTGSKAWAGAILETMDHDKHKMRRNAVSPFFSKRSVQALEGLVVNNIKKLLRRFEGEIEKQGTNAGILNLNDAYAAFAMDVISEYCFGESMKSLDNDDYGKEWLTIFHDGMQLEPFARQFPTIFNFIFDLPPHVAAKLDAGAGKLNGYLDQMRTRIERIMNQEDGVNGTKDLSRTIFHDIRDDVGGKLPEEEKHPVRLMADAGIILGAGTETTSRTMAVTTYYLIKNPDIGGKLRRELETVMPTVNHEVLLRQLETLPYLLSNIELPSDTIKMRFRAPMIASVASIVAFSDGFVLPPPTGLFSVGSKTHVLPKITFDDPVAPNGTGTSILLNIFYPTKQKALPSKYIWSGLSSLYDAYYGLPNGSFRNVTARTAYKAEPLSLKEWKTLNLPTLIFSPPFAGPPSQVFHALISDLVSHGYSVVTMDHPYEQPYLQLPDGTSIPGLPFDYDTNTEEGFQLLQRVHEYRLTDADAVLEAIPALSKHLSIPLNLTYFSFFGHSLGGSAALSQILYERNHTSKRKHRILGALNMDGSLLDPAAANDSSADLRIPSLILSSAYHKGDPQFADFDAQQSTWAKEINVGGKSNHTDFSDLIVLKQGLGISGGEGAVSADRMIKITRTLVESFQDYLLGKGEGILSGTNEIRATWPELDWLYNKTVSEST</sequence>
<feature type="domain" description="Protein kinase" evidence="9">
    <location>
        <begin position="54"/>
        <end position="377"/>
    </location>
</feature>
<dbReference type="Pfam" id="PF00067">
    <property type="entry name" value="p450"/>
    <property type="match status" value="1"/>
</dbReference>
<dbReference type="GO" id="GO:0005506">
    <property type="term" value="F:iron ion binding"/>
    <property type="evidence" value="ECO:0007669"/>
    <property type="project" value="InterPro"/>
</dbReference>
<reference evidence="10" key="1">
    <citation type="submission" date="2020-01" db="EMBL/GenBank/DDBJ databases">
        <authorList>
            <person name="Feng Z.H.Z."/>
        </authorList>
    </citation>
    <scope>NUCLEOTIDE SEQUENCE</scope>
    <source>
        <strain evidence="10">CBS107.38</strain>
    </source>
</reference>
<evidence type="ECO:0000256" key="4">
    <source>
        <dbReference type="ARBA" id="ARBA00022723"/>
    </source>
</evidence>
<dbReference type="InterPro" id="IPR011009">
    <property type="entry name" value="Kinase-like_dom_sf"/>
</dbReference>
<dbReference type="SUPFAM" id="SSF48264">
    <property type="entry name" value="Cytochrome P450"/>
    <property type="match status" value="1"/>
</dbReference>
<evidence type="ECO:0000256" key="1">
    <source>
        <dbReference type="ARBA" id="ARBA00001971"/>
    </source>
</evidence>
<dbReference type="CDD" id="cd11062">
    <property type="entry name" value="CYP58-like"/>
    <property type="match status" value="1"/>
</dbReference>
<dbReference type="InterPro" id="IPR029058">
    <property type="entry name" value="AB_hydrolase_fold"/>
</dbReference>
<dbReference type="SUPFAM" id="SSF56112">
    <property type="entry name" value="Protein kinase-like (PK-like)"/>
    <property type="match status" value="1"/>
</dbReference>
<feature type="transmembrane region" description="Helical" evidence="8">
    <location>
        <begin position="384"/>
        <end position="406"/>
    </location>
</feature>
<dbReference type="InterPro" id="IPR000719">
    <property type="entry name" value="Prot_kinase_dom"/>
</dbReference>
<protein>
    <recommendedName>
        <fullName evidence="9">Protein kinase domain-containing protein</fullName>
    </recommendedName>
</protein>
<keyword evidence="7" id="KW-0503">Monooxygenase</keyword>
<evidence type="ECO:0000256" key="7">
    <source>
        <dbReference type="ARBA" id="ARBA00023033"/>
    </source>
</evidence>
<dbReference type="Gene3D" id="3.40.50.1820">
    <property type="entry name" value="alpha/beta hydrolase"/>
    <property type="match status" value="1"/>
</dbReference>
<comment type="cofactor">
    <cofactor evidence="1">
        <name>heme</name>
        <dbReference type="ChEBI" id="CHEBI:30413"/>
    </cofactor>
</comment>
<evidence type="ECO:0000256" key="8">
    <source>
        <dbReference type="SAM" id="Phobius"/>
    </source>
</evidence>
<dbReference type="Pfam" id="PF00069">
    <property type="entry name" value="Pkinase"/>
    <property type="match status" value="1"/>
</dbReference>
<evidence type="ECO:0000313" key="10">
    <source>
        <dbReference type="EMBL" id="KAF7678930.1"/>
    </source>
</evidence>
<dbReference type="Gene3D" id="1.10.510.10">
    <property type="entry name" value="Transferase(Phosphotransferase) domain 1"/>
    <property type="match status" value="1"/>
</dbReference>
<dbReference type="GO" id="GO:0004672">
    <property type="term" value="F:protein kinase activity"/>
    <property type="evidence" value="ECO:0007669"/>
    <property type="project" value="InterPro"/>
</dbReference>